<dbReference type="AlphaFoldDB" id="A0A2C0EJ79"/>
<comment type="caution">
    <text evidence="1">The sequence shown here is derived from an EMBL/GenBank/DDBJ whole genome shotgun (WGS) entry which is preliminary data.</text>
</comment>
<evidence type="ECO:0000313" key="1">
    <source>
        <dbReference type="EMBL" id="PGQ06057.1"/>
    </source>
</evidence>
<evidence type="ECO:0000313" key="2">
    <source>
        <dbReference type="Proteomes" id="UP000221438"/>
    </source>
</evidence>
<sequence length="81" mass="9430">MMHKAVEKAVEKDVDHHLEKALEHFEQALDLSIKAASENKAMQKEIATKMGSFTGEIFHSVREKGKENRMNIMKWFTLPRF</sequence>
<organism evidence="1 2">
    <name type="scientific">Bacillus cereus</name>
    <dbReference type="NCBI Taxonomy" id="1396"/>
    <lineage>
        <taxon>Bacteria</taxon>
        <taxon>Bacillati</taxon>
        <taxon>Bacillota</taxon>
        <taxon>Bacilli</taxon>
        <taxon>Bacillales</taxon>
        <taxon>Bacillaceae</taxon>
        <taxon>Bacillus</taxon>
        <taxon>Bacillus cereus group</taxon>
    </lineage>
</organism>
<proteinExistence type="predicted"/>
<protein>
    <submittedName>
        <fullName evidence="1">Uncharacterized protein</fullName>
    </submittedName>
</protein>
<accession>A0A2C0EJ79</accession>
<dbReference type="Proteomes" id="UP000221438">
    <property type="component" value="Unassembled WGS sequence"/>
</dbReference>
<reference evidence="1 2" key="1">
    <citation type="submission" date="2017-09" db="EMBL/GenBank/DDBJ databases">
        <title>Large-scale bioinformatics analysis of Bacillus genomes uncovers conserved roles of natural products in bacterial physiology.</title>
        <authorList>
            <consortium name="Agbiome Team Llc"/>
            <person name="Bleich R.M."/>
            <person name="Grubbs K.J."/>
            <person name="Santa Maria K.C."/>
            <person name="Allen S.E."/>
            <person name="Farag S."/>
            <person name="Shank E.A."/>
            <person name="Bowers A."/>
        </authorList>
    </citation>
    <scope>NUCLEOTIDE SEQUENCE [LARGE SCALE GENOMIC DNA]</scope>
    <source>
        <strain evidence="1 2">AFS046104</strain>
    </source>
</reference>
<name>A0A2C0EJ79_BACCE</name>
<dbReference type="RefSeq" id="WP_097830014.1">
    <property type="nucleotide sequence ID" value="NZ_CP089518.1"/>
</dbReference>
<dbReference type="EMBL" id="NUJQ01000041">
    <property type="protein sequence ID" value="PGQ06057.1"/>
    <property type="molecule type" value="Genomic_DNA"/>
</dbReference>
<gene>
    <name evidence="1" type="ORF">COA08_24230</name>
</gene>